<dbReference type="RefSeq" id="XP_018691201.1">
    <property type="nucleotide sequence ID" value="XM_018840080.1"/>
</dbReference>
<dbReference type="Gene3D" id="4.10.240.10">
    <property type="entry name" value="Zn(2)-C6 fungal-type DNA-binding domain"/>
    <property type="match status" value="1"/>
</dbReference>
<keyword evidence="10" id="KW-1185">Reference proteome</keyword>
<dbReference type="GO" id="GO:0008270">
    <property type="term" value="F:zinc ion binding"/>
    <property type="evidence" value="ECO:0007669"/>
    <property type="project" value="InterPro"/>
</dbReference>
<keyword evidence="3" id="KW-0805">Transcription regulation</keyword>
<evidence type="ECO:0000313" key="10">
    <source>
        <dbReference type="Proteomes" id="UP000078343"/>
    </source>
</evidence>
<accession>A0A178ZDF1</accession>
<dbReference type="PROSITE" id="PS50048">
    <property type="entry name" value="ZN2_CY6_FUNGAL_2"/>
    <property type="match status" value="1"/>
</dbReference>
<dbReference type="PANTHER" id="PTHR47171">
    <property type="entry name" value="FARA-RELATED"/>
    <property type="match status" value="1"/>
</dbReference>
<dbReference type="EMBL" id="LVYI01000007">
    <property type="protein sequence ID" value="OAP57834.1"/>
    <property type="molecule type" value="Genomic_DNA"/>
</dbReference>
<evidence type="ECO:0000256" key="7">
    <source>
        <dbReference type="SAM" id="MobiDB-lite"/>
    </source>
</evidence>
<dbReference type="InterPro" id="IPR052073">
    <property type="entry name" value="Amide_Lactam_Regulators"/>
</dbReference>
<proteinExistence type="predicted"/>
<name>A0A178ZDF1_9EURO</name>
<evidence type="ECO:0000256" key="3">
    <source>
        <dbReference type="ARBA" id="ARBA00023015"/>
    </source>
</evidence>
<evidence type="ECO:0000256" key="6">
    <source>
        <dbReference type="ARBA" id="ARBA00023242"/>
    </source>
</evidence>
<dbReference type="GO" id="GO:0000981">
    <property type="term" value="F:DNA-binding transcription factor activity, RNA polymerase II-specific"/>
    <property type="evidence" value="ECO:0007669"/>
    <property type="project" value="InterPro"/>
</dbReference>
<dbReference type="GO" id="GO:0006351">
    <property type="term" value="P:DNA-templated transcription"/>
    <property type="evidence" value="ECO:0007669"/>
    <property type="project" value="InterPro"/>
</dbReference>
<keyword evidence="1" id="KW-0479">Metal-binding</keyword>
<evidence type="ECO:0000256" key="5">
    <source>
        <dbReference type="ARBA" id="ARBA00023163"/>
    </source>
</evidence>
<evidence type="ECO:0000256" key="2">
    <source>
        <dbReference type="ARBA" id="ARBA00022833"/>
    </source>
</evidence>
<dbReference type="AlphaFoldDB" id="A0A178ZDF1"/>
<dbReference type="Pfam" id="PF04082">
    <property type="entry name" value="Fungal_trans"/>
    <property type="match status" value="1"/>
</dbReference>
<dbReference type="CDD" id="cd12148">
    <property type="entry name" value="fungal_TF_MHR"/>
    <property type="match status" value="1"/>
</dbReference>
<evidence type="ECO:0000256" key="4">
    <source>
        <dbReference type="ARBA" id="ARBA00023125"/>
    </source>
</evidence>
<dbReference type="SUPFAM" id="SSF57701">
    <property type="entry name" value="Zn2/Cys6 DNA-binding domain"/>
    <property type="match status" value="1"/>
</dbReference>
<feature type="compositionally biased region" description="Basic residues" evidence="7">
    <location>
        <begin position="72"/>
        <end position="83"/>
    </location>
</feature>
<dbReference type="PANTHER" id="PTHR47171:SF1">
    <property type="entry name" value="ZN(II)2CYS6 TRANSCRIPTION FACTOR (EUROFUNG)"/>
    <property type="match status" value="1"/>
</dbReference>
<evidence type="ECO:0000256" key="1">
    <source>
        <dbReference type="ARBA" id="ARBA00022723"/>
    </source>
</evidence>
<dbReference type="Pfam" id="PF00172">
    <property type="entry name" value="Zn_clus"/>
    <property type="match status" value="1"/>
</dbReference>
<reference evidence="9 10" key="1">
    <citation type="submission" date="2016-04" db="EMBL/GenBank/DDBJ databases">
        <title>Draft genome of Fonsecaea erecta CBS 125763.</title>
        <authorList>
            <person name="Weiss V.A."/>
            <person name="Vicente V.A."/>
            <person name="Raittz R.T."/>
            <person name="Moreno L.F."/>
            <person name="De Souza E.M."/>
            <person name="Pedrosa F.O."/>
            <person name="Steffens M.B."/>
            <person name="Faoro H."/>
            <person name="Tadra-Sfeir M.Z."/>
            <person name="Najafzadeh M.J."/>
            <person name="Felipe M.S."/>
            <person name="Teixeira M."/>
            <person name="Sun J."/>
            <person name="Xi L."/>
            <person name="Gomes R."/>
            <person name="De Azevedo C.M."/>
            <person name="Salgado C.G."/>
            <person name="Da Silva M.B."/>
            <person name="Nascimento M.F."/>
            <person name="Queiroz-Telles F."/>
            <person name="Attili D.S."/>
            <person name="Gorbushina A."/>
        </authorList>
    </citation>
    <scope>NUCLEOTIDE SEQUENCE [LARGE SCALE GENOMIC DNA]</scope>
    <source>
        <strain evidence="9 10">CBS 125763</strain>
    </source>
</reference>
<keyword evidence="6" id="KW-0539">Nucleus</keyword>
<dbReference type="GeneID" id="30012740"/>
<keyword evidence="2" id="KW-0862">Zinc</keyword>
<dbReference type="CDD" id="cd00067">
    <property type="entry name" value="GAL4"/>
    <property type="match status" value="1"/>
</dbReference>
<gene>
    <name evidence="9" type="ORF">AYL99_08572</name>
</gene>
<feature type="region of interest" description="Disordered" evidence="7">
    <location>
        <begin position="63"/>
        <end position="100"/>
    </location>
</feature>
<feature type="domain" description="Zn(2)-C6 fungal-type" evidence="8">
    <location>
        <begin position="19"/>
        <end position="52"/>
    </location>
</feature>
<feature type="region of interest" description="Disordered" evidence="7">
    <location>
        <begin position="206"/>
        <end position="247"/>
    </location>
</feature>
<sequence length="762" mass="83980">MSPRDATANNGERIRAAKACKPCNGRRIRCDAVVRGTPCSNCIQRNDTGCFFPTTSKRGLYARAGSRGGKALSKRSKGGRRRAQQASEDVPPEEASPVEVNPTDFEEEEAAAAAPDSVESLAEPLWDSQSLLAPSARSTTGSTLAESNTVASYRQDAQWYSHFGNFVDSHRQPRPGPLNKRSITYLGETLPLALVLQDLKGGVGGSKPRLHYSGPAAAAGEAEGRSPDEQQQEQQPPPQNHRHQHPSHLAPEDIAFLEAKHAFTYPAPDVLDSLISVFLERVVPMYPVVNQQEFLQQYKSAKLPCLLNHAVCVSAATFCPIADLVRAGFPDRRQAKSTMFKKAKALLDTGYEESNIVIIQSLILLTFCGGGPNSLSNYQALLSMAVTMAENLGIHRSLERVNMNPQDRSLLKRLWWTLTIRDAACCTITGRPFRIEISHSDAEMLTLDDFAHDDGQRQNVYPAYQIAISKLSLILREIVSQRWDPGRRKSPKEDPIALLTDWRRNLPPEVSFTDRDTDQPDPLICSLAICYHHHRILSHLEAITRVFDDHNHGHDDGEDGDTAMQIVVTSAHRIAALSSAIATRSKVLHLPHETFHGLWLAQFVFLAQMRSKQQLVVHLGRSALSTCQLVLHEVLDSWEPAQGIIRLFKDLMKRIDERAALPDDHHHYHPEPAEMLFPFATTGTDSDFGGQVAGGTGSGSTTMTLGGELIVPPTGIGEAADLWPCNFMYSMPFFHLSYEDGGGGGGDLFRNDGPECLGLDKF</sequence>
<dbReference type="SMART" id="SM00906">
    <property type="entry name" value="Fungal_trans"/>
    <property type="match status" value="1"/>
</dbReference>
<dbReference type="Proteomes" id="UP000078343">
    <property type="component" value="Unassembled WGS sequence"/>
</dbReference>
<dbReference type="InterPro" id="IPR001138">
    <property type="entry name" value="Zn2Cys6_DnaBD"/>
</dbReference>
<keyword evidence="4" id="KW-0238">DNA-binding</keyword>
<protein>
    <recommendedName>
        <fullName evidence="8">Zn(2)-C6 fungal-type domain-containing protein</fullName>
    </recommendedName>
</protein>
<dbReference type="InterPro" id="IPR036864">
    <property type="entry name" value="Zn2-C6_fun-type_DNA-bd_sf"/>
</dbReference>
<organism evidence="9 10">
    <name type="scientific">Fonsecaea erecta</name>
    <dbReference type="NCBI Taxonomy" id="1367422"/>
    <lineage>
        <taxon>Eukaryota</taxon>
        <taxon>Fungi</taxon>
        <taxon>Dikarya</taxon>
        <taxon>Ascomycota</taxon>
        <taxon>Pezizomycotina</taxon>
        <taxon>Eurotiomycetes</taxon>
        <taxon>Chaetothyriomycetidae</taxon>
        <taxon>Chaetothyriales</taxon>
        <taxon>Herpotrichiellaceae</taxon>
        <taxon>Fonsecaea</taxon>
    </lineage>
</organism>
<dbReference type="OrthoDB" id="5121955at2759"/>
<dbReference type="GO" id="GO:0003677">
    <property type="term" value="F:DNA binding"/>
    <property type="evidence" value="ECO:0007669"/>
    <property type="project" value="UniProtKB-KW"/>
</dbReference>
<evidence type="ECO:0000259" key="8">
    <source>
        <dbReference type="PROSITE" id="PS50048"/>
    </source>
</evidence>
<dbReference type="InterPro" id="IPR007219">
    <property type="entry name" value="XnlR_reg_dom"/>
</dbReference>
<comment type="caution">
    <text evidence="9">The sequence shown here is derived from an EMBL/GenBank/DDBJ whole genome shotgun (WGS) entry which is preliminary data.</text>
</comment>
<evidence type="ECO:0000313" key="9">
    <source>
        <dbReference type="EMBL" id="OAP57834.1"/>
    </source>
</evidence>
<keyword evidence="5" id="KW-0804">Transcription</keyword>